<gene>
    <name evidence="4" type="ORF">WR164_04070</name>
</gene>
<reference evidence="4" key="2">
    <citation type="journal article" date="2023" name="PLoS ONE">
        <title>Philodulcilactobacillus myokoensis gen. nov., sp. nov., a fructophilic, acidophilic, and agar-phobic lactic acid bacterium isolated from fermented vegetable extracts.</title>
        <authorList>
            <person name="Kouya T."/>
            <person name="Ishiyama Y."/>
            <person name="Ohashi S."/>
            <person name="Kumakubo R."/>
            <person name="Yamazaki T."/>
            <person name="Otaki T."/>
        </authorList>
    </citation>
    <scope>NUCLEOTIDE SEQUENCE</scope>
    <source>
        <strain evidence="4">WR16-4</strain>
    </source>
</reference>
<reference evidence="4" key="1">
    <citation type="submission" date="2022-07" db="EMBL/GenBank/DDBJ databases">
        <authorList>
            <person name="Kouya T."/>
            <person name="Ishiyama Y."/>
        </authorList>
    </citation>
    <scope>NUCLEOTIDE SEQUENCE</scope>
    <source>
        <strain evidence="4">WR16-4</strain>
    </source>
</reference>
<dbReference type="EMBL" id="BRPL01000002">
    <property type="protein sequence ID" value="GLB46428.1"/>
    <property type="molecule type" value="Genomic_DNA"/>
</dbReference>
<evidence type="ECO:0000256" key="3">
    <source>
        <dbReference type="ARBA" id="ARBA00023048"/>
    </source>
</evidence>
<evidence type="ECO:0008006" key="6">
    <source>
        <dbReference type="Google" id="ProtNLM"/>
    </source>
</evidence>
<proteinExistence type="predicted"/>
<sequence length="43" mass="4987">MKKLSKNELEKVNGGMKCYTLRCIRRRDNAYAAGLWFSFDSAN</sequence>
<accession>A0A9W6B0L2</accession>
<dbReference type="GO" id="GO:0031640">
    <property type="term" value="P:killing of cells of another organism"/>
    <property type="evidence" value="ECO:0007669"/>
    <property type="project" value="UniProtKB-KW"/>
</dbReference>
<evidence type="ECO:0000256" key="2">
    <source>
        <dbReference type="ARBA" id="ARBA00023022"/>
    </source>
</evidence>
<keyword evidence="3" id="KW-0078">Bacteriocin</keyword>
<dbReference type="RefSeq" id="WP_286135889.1">
    <property type="nucleotide sequence ID" value="NZ_BRPL01000002.1"/>
</dbReference>
<keyword evidence="2" id="KW-0044">Antibiotic</keyword>
<dbReference type="GO" id="GO:0042742">
    <property type="term" value="P:defense response to bacterium"/>
    <property type="evidence" value="ECO:0007669"/>
    <property type="project" value="UniProtKB-KW"/>
</dbReference>
<dbReference type="NCBIfam" id="TIGR01847">
    <property type="entry name" value="bacteriocin_sig"/>
    <property type="match status" value="1"/>
</dbReference>
<protein>
    <recommendedName>
        <fullName evidence="6">Bacteriocin</fullName>
    </recommendedName>
</protein>
<dbReference type="Proteomes" id="UP001144204">
    <property type="component" value="Unassembled WGS sequence"/>
</dbReference>
<dbReference type="InterPro" id="IPR010133">
    <property type="entry name" value="Bacteriocin_signal_seq"/>
</dbReference>
<comment type="caution">
    <text evidence="4">The sequence shown here is derived from an EMBL/GenBank/DDBJ whole genome shotgun (WGS) entry which is preliminary data.</text>
</comment>
<evidence type="ECO:0000313" key="5">
    <source>
        <dbReference type="Proteomes" id="UP001144204"/>
    </source>
</evidence>
<dbReference type="AlphaFoldDB" id="A0A9W6B0L2"/>
<name>A0A9W6B0L2_9LACO</name>
<evidence type="ECO:0000313" key="4">
    <source>
        <dbReference type="EMBL" id="GLB46428.1"/>
    </source>
</evidence>
<evidence type="ECO:0000256" key="1">
    <source>
        <dbReference type="ARBA" id="ARBA00022529"/>
    </source>
</evidence>
<keyword evidence="1" id="KW-0929">Antimicrobial</keyword>
<keyword evidence="5" id="KW-1185">Reference proteome</keyword>
<organism evidence="4 5">
    <name type="scientific">Philodulcilactobacillus myokoensis</name>
    <dbReference type="NCBI Taxonomy" id="2929573"/>
    <lineage>
        <taxon>Bacteria</taxon>
        <taxon>Bacillati</taxon>
        <taxon>Bacillota</taxon>
        <taxon>Bacilli</taxon>
        <taxon>Lactobacillales</taxon>
        <taxon>Lactobacillaceae</taxon>
        <taxon>Philodulcilactobacillus</taxon>
    </lineage>
</organism>